<dbReference type="OrthoDB" id="9771802at2"/>
<evidence type="ECO:0008006" key="3">
    <source>
        <dbReference type="Google" id="ProtNLM"/>
    </source>
</evidence>
<sequence>MKSTFEIRQEYFYLIEKYGEENKLAALAMKENVERSPLYYNGHLKYSTVHIPRIYTKVDLDRFQWIVGTAYGIFAKVIGAYFAHAGYRALFPFSQELEELILTPRGYDSIIPISRADIFYNEETGDFGFCEINTDGTSGMDANRILDKIMIDNPAHQEMIRRYRFETMELFDRWVGTFMRIYDTYEGKVSHPNVAIVDFIDKATWREFQEFARSFQKNGIDCEICDIRQLHFEDGKLYSSNGHVIDAIYRRAVTADIMDNLDDVRPFLQAVRENACFIAGHFCTQIIHHKWLFYILHHPETTKFLSPDETKFIEAHIPKTFPLEKDAIDLEEVINHRKRYILKPRDAYAASGVFAGVDYPQKKWEEQVRLVYDNGYICQEYWPQYVNQNIDFAWGKGKWCPYINMTGLYAYDGEFAGIFSRLATNGGIIAAGHNEQAQPTYIVTDKTNEVKK</sequence>
<dbReference type="SUPFAM" id="SSF56059">
    <property type="entry name" value="Glutathione synthetase ATP-binding domain-like"/>
    <property type="match status" value="1"/>
</dbReference>
<name>A0A1M6VHI0_SELRU</name>
<reference evidence="1 2" key="1">
    <citation type="submission" date="2016-11" db="EMBL/GenBank/DDBJ databases">
        <authorList>
            <person name="Jaros S."/>
            <person name="Januszkiewicz K."/>
            <person name="Wedrychowicz H."/>
        </authorList>
    </citation>
    <scope>NUCLEOTIDE SEQUENCE [LARGE SCALE GENOMIC DNA]</scope>
    <source>
        <strain evidence="1 2">HD4</strain>
    </source>
</reference>
<accession>A0A1M6VHI0</accession>
<proteinExistence type="predicted"/>
<dbReference type="RefSeq" id="WP_073090693.1">
    <property type="nucleotide sequence ID" value="NZ_FRBC01000018.1"/>
</dbReference>
<dbReference type="EMBL" id="FRBC01000018">
    <property type="protein sequence ID" value="SHK80805.1"/>
    <property type="molecule type" value="Genomic_DNA"/>
</dbReference>
<dbReference type="AlphaFoldDB" id="A0A1M6VHI0"/>
<organism evidence="1 2">
    <name type="scientific">Selenomonas ruminantium</name>
    <dbReference type="NCBI Taxonomy" id="971"/>
    <lineage>
        <taxon>Bacteria</taxon>
        <taxon>Bacillati</taxon>
        <taxon>Bacillota</taxon>
        <taxon>Negativicutes</taxon>
        <taxon>Selenomonadales</taxon>
        <taxon>Selenomonadaceae</taxon>
        <taxon>Selenomonas</taxon>
    </lineage>
</organism>
<evidence type="ECO:0000313" key="2">
    <source>
        <dbReference type="Proteomes" id="UP000184263"/>
    </source>
</evidence>
<dbReference type="Proteomes" id="UP000184263">
    <property type="component" value="Unassembled WGS sequence"/>
</dbReference>
<evidence type="ECO:0000313" key="1">
    <source>
        <dbReference type="EMBL" id="SHK80805.1"/>
    </source>
</evidence>
<protein>
    <recommendedName>
        <fullName evidence="3">Glutathionylspermidine synthase preATP-grasp</fullName>
    </recommendedName>
</protein>
<gene>
    <name evidence="1" type="ORF">SAMN05216582_11866</name>
</gene>